<proteinExistence type="predicted"/>
<comment type="caution">
    <text evidence="2">The sequence shown here is derived from an EMBL/GenBank/DDBJ whole genome shotgun (WGS) entry which is preliminary data.</text>
</comment>
<accession>A0A9C7Q1B3</accession>
<feature type="coiled-coil region" evidence="1">
    <location>
        <begin position="500"/>
        <end position="748"/>
    </location>
</feature>
<keyword evidence="1" id="KW-0175">Coiled coil</keyword>
<evidence type="ECO:0000313" key="3">
    <source>
        <dbReference type="Proteomes" id="UP001061958"/>
    </source>
</evidence>
<reference evidence="2" key="1">
    <citation type="journal article" date="2022" name="Proc. Natl. Acad. Sci. U.S.A.">
        <title>Life cycle and functional genomics of the unicellular red alga Galdieria for elucidating algal and plant evolution and industrial use.</title>
        <authorList>
            <person name="Hirooka S."/>
            <person name="Itabashi T."/>
            <person name="Ichinose T.M."/>
            <person name="Onuma R."/>
            <person name="Fujiwara T."/>
            <person name="Yamashita S."/>
            <person name="Jong L.W."/>
            <person name="Tomita R."/>
            <person name="Iwane A.H."/>
            <person name="Miyagishima S.Y."/>
        </authorList>
    </citation>
    <scope>NUCLEOTIDE SEQUENCE</scope>
    <source>
        <strain evidence="2">NBRC 102759</strain>
    </source>
</reference>
<dbReference type="EMBL" id="BQMJ01000050">
    <property type="protein sequence ID" value="GJQ14070.1"/>
    <property type="molecule type" value="Genomic_DNA"/>
</dbReference>
<reference evidence="2" key="2">
    <citation type="submission" date="2022-01" db="EMBL/GenBank/DDBJ databases">
        <authorList>
            <person name="Hirooka S."/>
            <person name="Miyagishima S.Y."/>
        </authorList>
    </citation>
    <scope>NUCLEOTIDE SEQUENCE</scope>
    <source>
        <strain evidence="2">NBRC 102759</strain>
    </source>
</reference>
<gene>
    <name evidence="2" type="ORF">GpartN1_g5861.t1</name>
</gene>
<dbReference type="AlphaFoldDB" id="A0A9C7Q1B3"/>
<feature type="coiled-coil region" evidence="1">
    <location>
        <begin position="409"/>
        <end position="464"/>
    </location>
</feature>
<keyword evidence="3" id="KW-1185">Reference proteome</keyword>
<feature type="coiled-coil region" evidence="1">
    <location>
        <begin position="273"/>
        <end position="325"/>
    </location>
</feature>
<organism evidence="2 3">
    <name type="scientific">Galdieria partita</name>
    <dbReference type="NCBI Taxonomy" id="83374"/>
    <lineage>
        <taxon>Eukaryota</taxon>
        <taxon>Rhodophyta</taxon>
        <taxon>Bangiophyceae</taxon>
        <taxon>Galdieriales</taxon>
        <taxon>Galdieriaceae</taxon>
        <taxon>Galdieria</taxon>
    </lineage>
</organism>
<dbReference type="Gene3D" id="1.10.287.1490">
    <property type="match status" value="1"/>
</dbReference>
<dbReference type="Proteomes" id="UP001061958">
    <property type="component" value="Unassembled WGS sequence"/>
</dbReference>
<dbReference type="OrthoDB" id="10036174at2759"/>
<protein>
    <submittedName>
        <fullName evidence="2">Uncharacterized protein</fullName>
    </submittedName>
</protein>
<name>A0A9C7Q1B3_9RHOD</name>
<evidence type="ECO:0000313" key="2">
    <source>
        <dbReference type="EMBL" id="GJQ14070.1"/>
    </source>
</evidence>
<sequence length="813" mass="95652">MSYSADCQRRRLFSPLSTISPNQANVTPAKRAVTDMWSDKYNFRQISLYEKENIDSFQERVFSGERQFQSVNDCCYEKTSSPQKSTGAKTATKANIQTEVYPILIHIILQGKELFPWGIMNERALSFHSFENLEQFELHTVELVQEAQDFIQNSIRKILDKGLPRWTSFHIQDSFHNFKQRNSTLENIYIECSTSEPRKQRVLQTPSFEQILDHISTTNKILESQVEDEESVKNKIHIYKSARCIGTNAVNSIDSVPSQLLDKALEEELFYSIESYQIENQKLRFEIEQVEQELQEILYLREIENLAAEATISEKNEELSRLRDTYSCPKSSFNGDAMNCDPDLCKSFGSKSHVENVDCFETPKLTRKFGQQVEHTPDTIIDTRRRLRACIDHLLEEKNETTRFEYVERVTYEDRVKQLQDKISEYEDNMHNLSSCLEEKLLELKEIQTEKAQLGEAVEEKTHQLLSSSLQLETLWEEMKERNSETESLRTQLNETSIARKELYDSLQRVNEEVLDLREKVKILQERLDETKAELGEKDTELESLRKEVTRKEEQLVSSYSSLSEMRSKLLKTESDLEQATETSRWQETQYESQINLLTTELRICEDRLEAAKSENKNFLAVIENERADRASLVSEMNKLVEENQRLSHQLTNLHDSYEQERDFAENRKRIATLENELRKKEFEYSILQNDYAELHMKLEIEKDRCQLVDEEVLSLEQKRRQDAERESAELKGELRKLTQFIKKYREKTESKMGNLKMIIFQRDTAVEELKKLHQMVRSSELNGELQERMIQEIVHFFSKFGQPREDCYVSMC</sequence>
<evidence type="ECO:0000256" key="1">
    <source>
        <dbReference type="SAM" id="Coils"/>
    </source>
</evidence>